<keyword evidence="2" id="KW-1185">Reference proteome</keyword>
<gene>
    <name evidence="1" type="ORF">OUZ56_021371</name>
</gene>
<accession>A0ABQ9ZH60</accession>
<organism evidence="1 2">
    <name type="scientific">Daphnia magna</name>
    <dbReference type="NCBI Taxonomy" id="35525"/>
    <lineage>
        <taxon>Eukaryota</taxon>
        <taxon>Metazoa</taxon>
        <taxon>Ecdysozoa</taxon>
        <taxon>Arthropoda</taxon>
        <taxon>Crustacea</taxon>
        <taxon>Branchiopoda</taxon>
        <taxon>Diplostraca</taxon>
        <taxon>Cladocera</taxon>
        <taxon>Anomopoda</taxon>
        <taxon>Daphniidae</taxon>
        <taxon>Daphnia</taxon>
    </lineage>
</organism>
<evidence type="ECO:0000313" key="1">
    <source>
        <dbReference type="EMBL" id="KAK4012270.1"/>
    </source>
</evidence>
<name>A0ABQ9ZH60_9CRUS</name>
<dbReference type="EMBL" id="JAOYFB010000003">
    <property type="protein sequence ID" value="KAK4012270.1"/>
    <property type="molecule type" value="Genomic_DNA"/>
</dbReference>
<sequence>MKSLTDFVANQRERFDDFENEALKLITNGKYRDADKIPRRRRQQVNDGPSEDVVLSGQTRFRVDGFLPILDSLSQAQISRTNAYSKIAGLSLRFKKINLRNCYLAGCRILGSEFAFVCVTLQLSMHCSQCRRLSKHAARTETMEKKVTQRRQDT</sequence>
<protein>
    <submittedName>
        <fullName evidence="1">Uncharacterized protein</fullName>
    </submittedName>
</protein>
<dbReference type="Proteomes" id="UP001234178">
    <property type="component" value="Unassembled WGS sequence"/>
</dbReference>
<comment type="caution">
    <text evidence="1">The sequence shown here is derived from an EMBL/GenBank/DDBJ whole genome shotgun (WGS) entry which is preliminary data.</text>
</comment>
<reference evidence="1 2" key="1">
    <citation type="journal article" date="2023" name="Nucleic Acids Res.">
        <title>The hologenome of Daphnia magna reveals possible DNA methylation and microbiome-mediated evolution of the host genome.</title>
        <authorList>
            <person name="Chaturvedi A."/>
            <person name="Li X."/>
            <person name="Dhandapani V."/>
            <person name="Marshall H."/>
            <person name="Kissane S."/>
            <person name="Cuenca-Cambronero M."/>
            <person name="Asole G."/>
            <person name="Calvet F."/>
            <person name="Ruiz-Romero M."/>
            <person name="Marangio P."/>
            <person name="Guigo R."/>
            <person name="Rago D."/>
            <person name="Mirbahai L."/>
            <person name="Eastwood N."/>
            <person name="Colbourne J.K."/>
            <person name="Zhou J."/>
            <person name="Mallon E."/>
            <person name="Orsini L."/>
        </authorList>
    </citation>
    <scope>NUCLEOTIDE SEQUENCE [LARGE SCALE GENOMIC DNA]</scope>
    <source>
        <strain evidence="1">LRV0_1</strain>
    </source>
</reference>
<proteinExistence type="predicted"/>
<evidence type="ECO:0000313" key="2">
    <source>
        <dbReference type="Proteomes" id="UP001234178"/>
    </source>
</evidence>